<accession>C0EAR4</accession>
<dbReference type="AlphaFoldDB" id="C0EAR4"/>
<feature type="transmembrane region" description="Helical" evidence="1">
    <location>
        <begin position="387"/>
        <end position="410"/>
    </location>
</feature>
<dbReference type="PANTHER" id="PTHR40448:SF1">
    <property type="entry name" value="TWO-COMPONENT SENSOR HISTIDINE KINASE"/>
    <property type="match status" value="1"/>
</dbReference>
<feature type="transmembrane region" description="Helical" evidence="1">
    <location>
        <begin position="336"/>
        <end position="355"/>
    </location>
</feature>
<dbReference type="GO" id="GO:0042802">
    <property type="term" value="F:identical protein binding"/>
    <property type="evidence" value="ECO:0007669"/>
    <property type="project" value="TreeGrafter"/>
</dbReference>
<dbReference type="eggNOG" id="COG3290">
    <property type="taxonomic scope" value="Bacteria"/>
</dbReference>
<evidence type="ECO:0000256" key="1">
    <source>
        <dbReference type="SAM" id="Phobius"/>
    </source>
</evidence>
<feature type="domain" description="Sensor histidine kinase NatK-like C-terminal" evidence="2">
    <location>
        <begin position="535"/>
        <end position="633"/>
    </location>
</feature>
<feature type="transmembrane region" description="Helical" evidence="1">
    <location>
        <begin position="269"/>
        <end position="288"/>
    </location>
</feature>
<dbReference type="SUPFAM" id="SSF55874">
    <property type="entry name" value="ATPase domain of HSP90 chaperone/DNA topoisomerase II/histidine kinase"/>
    <property type="match status" value="1"/>
</dbReference>
<organism evidence="3 4">
    <name type="scientific">[Clostridium] methylpentosum DSM 5476</name>
    <dbReference type="NCBI Taxonomy" id="537013"/>
    <lineage>
        <taxon>Bacteria</taxon>
        <taxon>Bacillati</taxon>
        <taxon>Bacillota</taxon>
        <taxon>Clostridia</taxon>
        <taxon>Eubacteriales</taxon>
        <taxon>Oscillospiraceae</taxon>
        <taxon>Oscillospiraceae incertae sedis</taxon>
    </lineage>
</organism>
<dbReference type="HOGENOM" id="CLU_020211_10_0_9"/>
<dbReference type="CDD" id="cd16935">
    <property type="entry name" value="HATPase_AgrC-ComD-like"/>
    <property type="match status" value="1"/>
</dbReference>
<feature type="transmembrane region" description="Helical" evidence="1">
    <location>
        <begin position="210"/>
        <end position="232"/>
    </location>
</feature>
<feature type="transmembrane region" description="Helical" evidence="1">
    <location>
        <begin position="239"/>
        <end position="257"/>
    </location>
</feature>
<dbReference type="InterPro" id="IPR036890">
    <property type="entry name" value="HATPase_C_sf"/>
</dbReference>
<dbReference type="InterPro" id="IPR032834">
    <property type="entry name" value="NatK-like_C"/>
</dbReference>
<evidence type="ECO:0000313" key="4">
    <source>
        <dbReference type="Proteomes" id="UP000003340"/>
    </source>
</evidence>
<evidence type="ECO:0000259" key="2">
    <source>
        <dbReference type="Pfam" id="PF14501"/>
    </source>
</evidence>
<keyword evidence="1" id="KW-1133">Transmembrane helix</keyword>
<dbReference type="PANTHER" id="PTHR40448">
    <property type="entry name" value="TWO-COMPONENT SENSOR HISTIDINE KINASE"/>
    <property type="match status" value="1"/>
</dbReference>
<sequence length="640" mass="71969">MIAKARSIWRSTLPLVLACLLSFGVFSLSYHYDNKYTTHSPQAMGGVLFLNQGELDQHPVIYLINGWELYQNRLLTPQDYAAEHPSPDRYTAIGQYSGFESEKHAGPHGSATYRLNLILPEEKAIYTLELPEIYSAYRLYLNDTLLVSSGNPEPDGYTPQTKTGSISFQAAGSTVLTFTVSDFSHLYSGMVYPPAFGKPDAVASALDTRFAFSLLICSIALLVGLFYLCLAFPFKNRRFLLFALLCLCLIGSVGYPVLHRLFRLEIQPWYALEIAAGYAVYLLFVLLINSLCGVSKKISLSCVMVGGLFCIAAFVASMTAPLLSAQVMHGFSLCTSVYKLLCSAWMLSVAAVGVFRSRVYSPGLLAASGVFACALLADRLFPLFEPIFFGWFTELAGIFMLAVLGCILLVDTISAQRRQLALEQDRKQMAMRLQMQKEHYRDLAAQIEQVRSARHDLRHHLTTLQLYLQEGRNRQAQEYLDRLNRRPELSSELSFCEDYNLDVLLRYYASVGNSEQIQTAFQVQLPAVVEIPSEDICIMLGNLLENAVEACRKVPQQNRFLYATIFYRHSNLMVEIQNSYKGRLVPMHGLFASTKRRHSGMGLKSVQAMAEKYHGNLELHLDEKEQKFVARLLLVNRVPT</sequence>
<name>C0EAR4_9FIRM</name>
<keyword evidence="1" id="KW-0472">Membrane</keyword>
<proteinExistence type="predicted"/>
<dbReference type="EMBL" id="ACEC01000035">
    <property type="protein sequence ID" value="EEG31382.1"/>
    <property type="molecule type" value="Genomic_DNA"/>
</dbReference>
<dbReference type="Pfam" id="PF14501">
    <property type="entry name" value="HATPase_c_5"/>
    <property type="match status" value="1"/>
</dbReference>
<feature type="transmembrane region" description="Helical" evidence="1">
    <location>
        <begin position="300"/>
        <end position="324"/>
    </location>
</feature>
<dbReference type="Proteomes" id="UP000003340">
    <property type="component" value="Unassembled WGS sequence"/>
</dbReference>
<dbReference type="eggNOG" id="COG5002">
    <property type="taxonomic scope" value="Bacteria"/>
</dbReference>
<protein>
    <recommendedName>
        <fullName evidence="2">Sensor histidine kinase NatK-like C-terminal domain-containing protein</fullName>
    </recommendedName>
</protein>
<dbReference type="STRING" id="537013.CLOSTMETH_00928"/>
<feature type="transmembrane region" description="Helical" evidence="1">
    <location>
        <begin position="362"/>
        <end position="381"/>
    </location>
</feature>
<comment type="caution">
    <text evidence="3">The sequence shown here is derived from an EMBL/GenBank/DDBJ whole genome shotgun (WGS) entry which is preliminary data.</text>
</comment>
<reference evidence="3 4" key="2">
    <citation type="submission" date="2009-02" db="EMBL/GenBank/DDBJ databases">
        <title>Draft genome sequence of Clostridium methylpentosum (DSM 5476).</title>
        <authorList>
            <person name="Sudarsanam P."/>
            <person name="Ley R."/>
            <person name="Guruge J."/>
            <person name="Turnbaugh P.J."/>
            <person name="Mahowald M."/>
            <person name="Liep D."/>
            <person name="Gordon J."/>
        </authorList>
    </citation>
    <scope>NUCLEOTIDE SEQUENCE [LARGE SCALE GENOMIC DNA]</scope>
    <source>
        <strain evidence="3 4">DSM 5476</strain>
    </source>
</reference>
<keyword evidence="1" id="KW-0812">Transmembrane</keyword>
<reference evidence="3 4" key="1">
    <citation type="submission" date="2009-01" db="EMBL/GenBank/DDBJ databases">
        <authorList>
            <person name="Fulton L."/>
            <person name="Clifton S."/>
            <person name="Fulton B."/>
            <person name="Xu J."/>
            <person name="Minx P."/>
            <person name="Pepin K.H."/>
            <person name="Johnson M."/>
            <person name="Bhonagiri V."/>
            <person name="Nash W.E."/>
            <person name="Mardis E.R."/>
            <person name="Wilson R.K."/>
        </authorList>
    </citation>
    <scope>NUCLEOTIDE SEQUENCE [LARGE SCALE GENOMIC DNA]</scope>
    <source>
        <strain evidence="3 4">DSM 5476</strain>
    </source>
</reference>
<gene>
    <name evidence="3" type="ORF">CLOSTMETH_00928</name>
</gene>
<evidence type="ECO:0000313" key="3">
    <source>
        <dbReference type="EMBL" id="EEG31382.1"/>
    </source>
</evidence>
<keyword evidence="4" id="KW-1185">Reference proteome</keyword>
<dbReference type="Gene3D" id="3.30.565.10">
    <property type="entry name" value="Histidine kinase-like ATPase, C-terminal domain"/>
    <property type="match status" value="1"/>
</dbReference>